<dbReference type="Pfam" id="PF13936">
    <property type="entry name" value="HTH_38"/>
    <property type="match status" value="1"/>
</dbReference>
<proteinExistence type="predicted"/>
<dbReference type="InterPro" id="IPR053392">
    <property type="entry name" value="Transposase_IS30-like"/>
</dbReference>
<dbReference type="AlphaFoldDB" id="A0A0L0EVZ6"/>
<evidence type="ECO:0000259" key="2">
    <source>
        <dbReference type="PROSITE" id="PS50994"/>
    </source>
</evidence>
<dbReference type="InterPro" id="IPR012337">
    <property type="entry name" value="RNaseH-like_sf"/>
</dbReference>
<dbReference type="GO" id="GO:0004803">
    <property type="term" value="F:transposase activity"/>
    <property type="evidence" value="ECO:0007669"/>
    <property type="project" value="TreeGrafter"/>
</dbReference>
<evidence type="ECO:0000256" key="1">
    <source>
        <dbReference type="ARBA" id="ARBA00023172"/>
    </source>
</evidence>
<dbReference type="NCBIfam" id="NF033563">
    <property type="entry name" value="transpos_IS30"/>
    <property type="match status" value="1"/>
</dbReference>
<evidence type="ECO:0000313" key="4">
    <source>
        <dbReference type="Proteomes" id="UP000036850"/>
    </source>
</evidence>
<dbReference type="GO" id="GO:0015074">
    <property type="term" value="P:DNA integration"/>
    <property type="evidence" value="ECO:0007669"/>
    <property type="project" value="InterPro"/>
</dbReference>
<organism evidence="3 4">
    <name type="scientific">Pseudoalteromonas rubra</name>
    <dbReference type="NCBI Taxonomy" id="43658"/>
    <lineage>
        <taxon>Bacteria</taxon>
        <taxon>Pseudomonadati</taxon>
        <taxon>Pseudomonadota</taxon>
        <taxon>Gammaproteobacteria</taxon>
        <taxon>Alteromonadales</taxon>
        <taxon>Pseudoalteromonadaceae</taxon>
        <taxon>Pseudoalteromonas</taxon>
    </lineage>
</organism>
<dbReference type="PROSITE" id="PS50994">
    <property type="entry name" value="INTEGRASE"/>
    <property type="match status" value="1"/>
</dbReference>
<accession>A0A0L0EVZ6</accession>
<keyword evidence="1" id="KW-0233">DNA recombination</keyword>
<dbReference type="SUPFAM" id="SSF53098">
    <property type="entry name" value="Ribonuclease H-like"/>
    <property type="match status" value="1"/>
</dbReference>
<dbReference type="GO" id="GO:0003676">
    <property type="term" value="F:nucleic acid binding"/>
    <property type="evidence" value="ECO:0007669"/>
    <property type="project" value="InterPro"/>
</dbReference>
<dbReference type="OrthoDB" id="9803231at2"/>
<dbReference type="InterPro" id="IPR001584">
    <property type="entry name" value="Integrase_cat-core"/>
</dbReference>
<dbReference type="Proteomes" id="UP000036850">
    <property type="component" value="Unassembled WGS sequence"/>
</dbReference>
<sequence>MGQKYCHLSHQERKLIFNWFHYQDKTIREIARLLNRSHSTISRELKRNIYDYYVPTYYPNPAHDMYKARMSKRAQREKLKTSETRLYVLDKLRKGWSPQVISGRLKLTNEAPYVCHESIYQFVYSSPPELIACLARKHKRRRKKYPSRRYSKKCLMKTSILERPAFINERSQLGHWESDSIVSKHKKSALNVIMERATRLVHITKLGSKSALVTSNAIIKRLSPHPAEFVLSITYDNGSENAQHIKVNGALQCNSYFCQPYHSWEKGAVEQINSLIRRYLPKGTDFSTVSHKQIQEIEHNLNSRPRRCLDYKTPLEIYNERVGALPS</sequence>
<feature type="domain" description="Integrase catalytic" evidence="2">
    <location>
        <begin position="160"/>
        <end position="322"/>
    </location>
</feature>
<dbReference type="GO" id="GO:0006310">
    <property type="term" value="P:DNA recombination"/>
    <property type="evidence" value="ECO:0007669"/>
    <property type="project" value="UniProtKB-KW"/>
</dbReference>
<comment type="caution">
    <text evidence="3">The sequence shown here is derived from an EMBL/GenBank/DDBJ whole genome shotgun (WGS) entry which is preliminary data.</text>
</comment>
<dbReference type="InterPro" id="IPR025246">
    <property type="entry name" value="IS30-like_HTH"/>
</dbReference>
<dbReference type="PATRIC" id="fig|43658.6.peg.5974"/>
<dbReference type="InterPro" id="IPR036397">
    <property type="entry name" value="RNaseH_sf"/>
</dbReference>
<dbReference type="GO" id="GO:0032196">
    <property type="term" value="P:transposition"/>
    <property type="evidence" value="ECO:0007669"/>
    <property type="project" value="TreeGrafter"/>
</dbReference>
<protein>
    <recommendedName>
        <fullName evidence="2">Integrase catalytic domain-containing protein</fullName>
    </recommendedName>
</protein>
<reference evidence="4" key="1">
    <citation type="submission" date="2015-07" db="EMBL/GenBank/DDBJ databases">
        <title>Draft genome sequence of a Pseudoalteromonas rubra strain, OCN096, isolated from Kaneohe Bay, Oahu, Hawaii.</title>
        <authorList>
            <person name="Beurmann S."/>
            <person name="Ushijima B."/>
            <person name="Belcaid M."/>
            <person name="Callahan S.M."/>
            <person name="Aeby G.S."/>
        </authorList>
    </citation>
    <scope>NUCLEOTIDE SEQUENCE [LARGE SCALE GENOMIC DNA]</scope>
    <source>
        <strain evidence="4">OCN096</strain>
    </source>
</reference>
<gene>
    <name evidence="3" type="ORF">AC626_03720</name>
</gene>
<dbReference type="GO" id="GO:0005829">
    <property type="term" value="C:cytosol"/>
    <property type="evidence" value="ECO:0007669"/>
    <property type="project" value="TreeGrafter"/>
</dbReference>
<name>A0A0L0EVZ6_9GAMM</name>
<evidence type="ECO:0000313" key="3">
    <source>
        <dbReference type="EMBL" id="KNC68616.1"/>
    </source>
</evidence>
<dbReference type="EMBL" id="LFZX01000016">
    <property type="protein sequence ID" value="KNC68616.1"/>
    <property type="molecule type" value="Genomic_DNA"/>
</dbReference>
<dbReference type="PANTHER" id="PTHR10948:SF23">
    <property type="entry name" value="TRANSPOSASE INSI FOR INSERTION SEQUENCE ELEMENT IS30A-RELATED"/>
    <property type="match status" value="1"/>
</dbReference>
<dbReference type="Gene3D" id="3.30.420.10">
    <property type="entry name" value="Ribonuclease H-like superfamily/Ribonuclease H"/>
    <property type="match status" value="1"/>
</dbReference>
<dbReference type="InterPro" id="IPR051917">
    <property type="entry name" value="Transposase-Integrase"/>
</dbReference>
<dbReference type="PANTHER" id="PTHR10948">
    <property type="entry name" value="TRANSPOSASE"/>
    <property type="match status" value="1"/>
</dbReference>